<keyword evidence="1 3" id="KW-0963">Cytoplasm</keyword>
<dbReference type="InterPro" id="IPR000037">
    <property type="entry name" value="SsrA-bd_prot"/>
</dbReference>
<evidence type="ECO:0000313" key="5">
    <source>
        <dbReference type="Proteomes" id="UP000064893"/>
    </source>
</evidence>
<dbReference type="KEGG" id="blq:L21SP5_03344"/>
<dbReference type="PATRIC" id="fig|1307839.3.peg.3513"/>
<dbReference type="GO" id="GO:0070930">
    <property type="term" value="P:trans-translation-dependent protein tagging"/>
    <property type="evidence" value="ECO:0007669"/>
    <property type="project" value="TreeGrafter"/>
</dbReference>
<dbReference type="NCBIfam" id="NF003843">
    <property type="entry name" value="PRK05422.1"/>
    <property type="match status" value="1"/>
</dbReference>
<dbReference type="InterPro" id="IPR020081">
    <property type="entry name" value="SsrA-bd_prot_CS"/>
</dbReference>
<dbReference type="AlphaFoldDB" id="A0A0S2I461"/>
<protein>
    <recommendedName>
        <fullName evidence="3">SsrA-binding protein</fullName>
    </recommendedName>
    <alternativeName>
        <fullName evidence="3">Small protein B</fullName>
    </alternativeName>
</protein>
<evidence type="ECO:0000313" key="4">
    <source>
        <dbReference type="EMBL" id="ALO16957.1"/>
    </source>
</evidence>
<keyword evidence="5" id="KW-1185">Reference proteome</keyword>
<dbReference type="SUPFAM" id="SSF74982">
    <property type="entry name" value="Small protein B (SmpB)"/>
    <property type="match status" value="1"/>
</dbReference>
<evidence type="ECO:0000256" key="3">
    <source>
        <dbReference type="HAMAP-Rule" id="MF_00023"/>
    </source>
</evidence>
<keyword evidence="2 3" id="KW-0694">RNA-binding</keyword>
<organism evidence="4 5">
    <name type="scientific">Salinivirga cyanobacteriivorans</name>
    <dbReference type="NCBI Taxonomy" id="1307839"/>
    <lineage>
        <taxon>Bacteria</taxon>
        <taxon>Pseudomonadati</taxon>
        <taxon>Bacteroidota</taxon>
        <taxon>Bacteroidia</taxon>
        <taxon>Bacteroidales</taxon>
        <taxon>Salinivirgaceae</taxon>
        <taxon>Salinivirga</taxon>
    </lineage>
</organism>
<dbReference type="NCBIfam" id="TIGR00086">
    <property type="entry name" value="smpB"/>
    <property type="match status" value="1"/>
</dbReference>
<dbReference type="OrthoDB" id="9805462at2"/>
<dbReference type="HAMAP" id="MF_00023">
    <property type="entry name" value="SmpB"/>
    <property type="match status" value="1"/>
</dbReference>
<dbReference type="Proteomes" id="UP000064893">
    <property type="component" value="Chromosome"/>
</dbReference>
<dbReference type="GO" id="GO:0003723">
    <property type="term" value="F:RNA binding"/>
    <property type="evidence" value="ECO:0007669"/>
    <property type="project" value="UniProtKB-UniRule"/>
</dbReference>
<gene>
    <name evidence="3 4" type="primary">smpB</name>
    <name evidence="4" type="ORF">L21SP5_03344</name>
</gene>
<reference evidence="4 5" key="1">
    <citation type="submission" date="2015-11" db="EMBL/GenBank/DDBJ databases">
        <title>Description and complete genome sequence of a novel strain predominating in hypersaline microbial mats and representing a new family of the Bacteriodetes phylum.</title>
        <authorList>
            <person name="Spring S."/>
            <person name="Bunk B."/>
            <person name="Sproer C."/>
            <person name="Klenk H.-P."/>
        </authorList>
    </citation>
    <scope>NUCLEOTIDE SEQUENCE [LARGE SCALE GENOMIC DNA]</scope>
    <source>
        <strain evidence="4 5">L21-Spi-D4</strain>
    </source>
</reference>
<evidence type="ECO:0000256" key="1">
    <source>
        <dbReference type="ARBA" id="ARBA00022490"/>
    </source>
</evidence>
<dbReference type="GO" id="GO:0005829">
    <property type="term" value="C:cytosol"/>
    <property type="evidence" value="ECO:0007669"/>
    <property type="project" value="TreeGrafter"/>
</dbReference>
<dbReference type="STRING" id="1307839.L21SP5_03344"/>
<dbReference type="InterPro" id="IPR023620">
    <property type="entry name" value="SmpB"/>
</dbReference>
<dbReference type="RefSeq" id="WP_057954296.1">
    <property type="nucleotide sequence ID" value="NZ_CP013118.1"/>
</dbReference>
<dbReference type="PANTHER" id="PTHR30308:SF2">
    <property type="entry name" value="SSRA-BINDING PROTEIN"/>
    <property type="match status" value="1"/>
</dbReference>
<accession>A0A0S2I461</accession>
<dbReference type="GO" id="GO:0070929">
    <property type="term" value="P:trans-translation"/>
    <property type="evidence" value="ECO:0007669"/>
    <property type="project" value="UniProtKB-UniRule"/>
</dbReference>
<dbReference type="EMBL" id="CP013118">
    <property type="protein sequence ID" value="ALO16957.1"/>
    <property type="molecule type" value="Genomic_DNA"/>
</dbReference>
<comment type="function">
    <text evidence="3">Required for rescue of stalled ribosomes mediated by trans-translation. Binds to transfer-messenger RNA (tmRNA), required for stable association of tmRNA with ribosomes. tmRNA and SmpB together mimic tRNA shape, replacing the anticodon stem-loop with SmpB. tmRNA is encoded by the ssrA gene; the 2 termini fold to resemble tRNA(Ala) and it encodes a 'tag peptide', a short internal open reading frame. During trans-translation Ala-aminoacylated tmRNA acts like a tRNA, entering the A-site of stalled ribosomes, displacing the stalled mRNA. The ribosome then switches to translate the ORF on the tmRNA; the nascent peptide is terminated with the 'tag peptide' encoded by the tmRNA and targeted for degradation. The ribosome is freed to recommence translation, which seems to be the essential function of trans-translation.</text>
</comment>
<comment type="similarity">
    <text evidence="3">Belongs to the SmpB family.</text>
</comment>
<dbReference type="Pfam" id="PF01668">
    <property type="entry name" value="SmpB"/>
    <property type="match status" value="1"/>
</dbReference>
<dbReference type="PROSITE" id="PS01317">
    <property type="entry name" value="SSRP"/>
    <property type="match status" value="1"/>
</dbReference>
<comment type="subcellular location">
    <subcellularLocation>
        <location evidence="3">Cytoplasm</location>
    </subcellularLocation>
    <text evidence="3">The tmRNA-SmpB complex associates with stalled 70S ribosomes.</text>
</comment>
<dbReference type="PANTHER" id="PTHR30308">
    <property type="entry name" value="TMRNA-BINDING COMPONENT OF TRANS-TRANSLATION TAGGING COMPLEX"/>
    <property type="match status" value="1"/>
</dbReference>
<proteinExistence type="inferred from homology"/>
<sequence>MNINIKNKKASFEYEFIETFVAGIQLTGTEIKSIRQGKASIAEAYCYFDRGELWVKSMHIAEYSFGNRFNHEMKRERKLLLNKKELRKLQRKIKEKGLTIIPTRLFVNDRGWAKMKIALAKGKKVYDKRQSIKEKDMKRDMDRIRKF</sequence>
<evidence type="ECO:0000256" key="2">
    <source>
        <dbReference type="ARBA" id="ARBA00022884"/>
    </source>
</evidence>
<dbReference type="CDD" id="cd09294">
    <property type="entry name" value="SmpB"/>
    <property type="match status" value="1"/>
</dbReference>
<dbReference type="Gene3D" id="2.40.280.10">
    <property type="match status" value="1"/>
</dbReference>
<name>A0A0S2I461_9BACT</name>